<comment type="caution">
    <text evidence="2">The sequence shown here is derived from an EMBL/GenBank/DDBJ whole genome shotgun (WGS) entry which is preliminary data.</text>
</comment>
<name>A0A1X0DSL3_MYCHE</name>
<evidence type="ECO:0000256" key="1">
    <source>
        <dbReference type="SAM" id="SignalP"/>
    </source>
</evidence>
<dbReference type="Proteomes" id="UP000192566">
    <property type="component" value="Unassembled WGS sequence"/>
</dbReference>
<dbReference type="EMBL" id="MVHR01000008">
    <property type="protein sequence ID" value="ORA74840.1"/>
    <property type="molecule type" value="Genomic_DNA"/>
</dbReference>
<gene>
    <name evidence="2" type="ORF">BST25_08180</name>
</gene>
<evidence type="ECO:0000313" key="2">
    <source>
        <dbReference type="EMBL" id="ORA74840.1"/>
    </source>
</evidence>
<feature type="chain" id="PRO_5039712593" evidence="1">
    <location>
        <begin position="18"/>
        <end position="72"/>
    </location>
</feature>
<organism evidence="2 3">
    <name type="scientific">Mycobacterium heidelbergense</name>
    <dbReference type="NCBI Taxonomy" id="53376"/>
    <lineage>
        <taxon>Bacteria</taxon>
        <taxon>Bacillati</taxon>
        <taxon>Actinomycetota</taxon>
        <taxon>Actinomycetes</taxon>
        <taxon>Mycobacteriales</taxon>
        <taxon>Mycobacteriaceae</taxon>
        <taxon>Mycobacterium</taxon>
        <taxon>Mycobacterium simiae complex</taxon>
    </lineage>
</organism>
<feature type="signal peptide" evidence="1">
    <location>
        <begin position="1"/>
        <end position="17"/>
    </location>
</feature>
<dbReference type="STRING" id="53376.BST25_08180"/>
<proteinExistence type="predicted"/>
<protein>
    <submittedName>
        <fullName evidence="2">Uncharacterized protein</fullName>
    </submittedName>
</protein>
<dbReference type="AlphaFoldDB" id="A0A1X0DSL3"/>
<keyword evidence="3" id="KW-1185">Reference proteome</keyword>
<reference evidence="2 3" key="1">
    <citation type="submission" date="2017-02" db="EMBL/GenBank/DDBJ databases">
        <title>The new phylogeny of genus Mycobacterium.</title>
        <authorList>
            <person name="Tortoli E."/>
            <person name="Trovato A."/>
            <person name="Cirillo D.M."/>
        </authorList>
    </citation>
    <scope>NUCLEOTIDE SEQUENCE [LARGE SCALE GENOMIC DNA]</scope>
    <source>
        <strain evidence="2 3">DSM 44471</strain>
    </source>
</reference>
<accession>A0A1X0DSL3</accession>
<keyword evidence="1" id="KW-0732">Signal</keyword>
<sequence length="72" mass="7466">MAAAMAAAWVAWAPAAAADSALPPTPPGYVECNGQLISADPRLDVQNPLGAIEYRWFLQQMCAAGTPPGPPM</sequence>
<evidence type="ECO:0000313" key="3">
    <source>
        <dbReference type="Proteomes" id="UP000192566"/>
    </source>
</evidence>